<dbReference type="PANTHER" id="PTHR43767:SF1">
    <property type="entry name" value="NONRIBOSOMAL PEPTIDE SYNTHASE PES1 (EUROFUNG)-RELATED"/>
    <property type="match status" value="1"/>
</dbReference>
<dbReference type="SUPFAM" id="SSF56801">
    <property type="entry name" value="Acetyl-CoA synthetase-like"/>
    <property type="match status" value="1"/>
</dbReference>
<dbReference type="InterPro" id="IPR017529">
    <property type="entry name" value="AcylCoA_ligase_PEP_1"/>
</dbReference>
<dbReference type="Proteomes" id="UP000245790">
    <property type="component" value="Unassembled WGS sequence"/>
</dbReference>
<evidence type="ECO:0000313" key="3">
    <source>
        <dbReference type="EMBL" id="PWK48604.1"/>
    </source>
</evidence>
<evidence type="ECO:0000313" key="4">
    <source>
        <dbReference type="Proteomes" id="UP000245790"/>
    </source>
</evidence>
<dbReference type="InterPro" id="IPR025110">
    <property type="entry name" value="AMP-bd_C"/>
</dbReference>
<dbReference type="RefSeq" id="WP_109764273.1">
    <property type="nucleotide sequence ID" value="NZ_QGGU01000009.1"/>
</dbReference>
<reference evidence="3 4" key="1">
    <citation type="submission" date="2018-05" db="EMBL/GenBank/DDBJ databases">
        <title>Genomic Encyclopedia of Type Strains, Phase IV (KMG-IV): sequencing the most valuable type-strain genomes for metagenomic binning, comparative biology and taxonomic classification.</title>
        <authorList>
            <person name="Goeker M."/>
        </authorList>
    </citation>
    <scope>NUCLEOTIDE SEQUENCE [LARGE SCALE GENOMIC DNA]</scope>
    <source>
        <strain evidence="3 4">DSM 25350</strain>
    </source>
</reference>
<dbReference type="InterPro" id="IPR042099">
    <property type="entry name" value="ANL_N_sf"/>
</dbReference>
<proteinExistence type="predicted"/>
<dbReference type="Pfam" id="PF00501">
    <property type="entry name" value="AMP-binding"/>
    <property type="match status" value="1"/>
</dbReference>
<dbReference type="EMBL" id="QGGU01000009">
    <property type="protein sequence ID" value="PWK48604.1"/>
    <property type="molecule type" value="Genomic_DNA"/>
</dbReference>
<dbReference type="Gene3D" id="3.40.50.12780">
    <property type="entry name" value="N-terminal domain of ligase-like"/>
    <property type="match status" value="1"/>
</dbReference>
<dbReference type="InterPro" id="IPR050237">
    <property type="entry name" value="ATP-dep_AMP-bd_enzyme"/>
</dbReference>
<feature type="domain" description="AMP-dependent synthetase/ligase" evidence="1">
    <location>
        <begin position="12"/>
        <end position="387"/>
    </location>
</feature>
<comment type="caution">
    <text evidence="3">The sequence shown here is derived from an EMBL/GenBank/DDBJ whole genome shotgun (WGS) entry which is preliminary data.</text>
</comment>
<dbReference type="GO" id="GO:0016878">
    <property type="term" value="F:acid-thiol ligase activity"/>
    <property type="evidence" value="ECO:0007669"/>
    <property type="project" value="UniProtKB-ARBA"/>
</dbReference>
<evidence type="ECO:0000259" key="2">
    <source>
        <dbReference type="Pfam" id="PF13193"/>
    </source>
</evidence>
<dbReference type="InterPro" id="IPR045851">
    <property type="entry name" value="AMP-bd_C_sf"/>
</dbReference>
<feature type="domain" description="AMP-binding enzyme C-terminal" evidence="2">
    <location>
        <begin position="448"/>
        <end position="523"/>
    </location>
</feature>
<gene>
    <name evidence="3" type="ORF">C8D97_109155</name>
</gene>
<name>A0A316FIN9_9GAMM</name>
<dbReference type="InterPro" id="IPR020845">
    <property type="entry name" value="AMP-binding_CS"/>
</dbReference>
<keyword evidence="4" id="KW-1185">Reference proteome</keyword>
<accession>A0A316FIN9</accession>
<dbReference type="NCBIfam" id="TIGR03098">
    <property type="entry name" value="ligase_PEP_1"/>
    <property type="match status" value="1"/>
</dbReference>
<dbReference type="PANTHER" id="PTHR43767">
    <property type="entry name" value="LONG-CHAIN-FATTY-ACID--COA LIGASE"/>
    <property type="match status" value="1"/>
</dbReference>
<dbReference type="OrthoDB" id="9761989at2"/>
<dbReference type="InterPro" id="IPR000873">
    <property type="entry name" value="AMP-dep_synth/lig_dom"/>
</dbReference>
<dbReference type="PROSITE" id="PS00455">
    <property type="entry name" value="AMP_BINDING"/>
    <property type="match status" value="1"/>
</dbReference>
<dbReference type="Pfam" id="PF13193">
    <property type="entry name" value="AMP-binding_C"/>
    <property type="match status" value="1"/>
</dbReference>
<dbReference type="AlphaFoldDB" id="A0A316FIN9"/>
<protein>
    <submittedName>
        <fullName evidence="3">Acyl-CoA ligase (AMP-forming) (Exosortase A-associated)</fullName>
    </submittedName>
</protein>
<keyword evidence="3" id="KW-0436">Ligase</keyword>
<dbReference type="Gene3D" id="3.30.300.30">
    <property type="match status" value="1"/>
</dbReference>
<organism evidence="3 4">
    <name type="scientific">Pleionea mediterranea</name>
    <dbReference type="NCBI Taxonomy" id="523701"/>
    <lineage>
        <taxon>Bacteria</taxon>
        <taxon>Pseudomonadati</taxon>
        <taxon>Pseudomonadota</taxon>
        <taxon>Gammaproteobacteria</taxon>
        <taxon>Oceanospirillales</taxon>
        <taxon>Pleioneaceae</taxon>
        <taxon>Pleionea</taxon>
    </lineage>
</organism>
<sequence>MSELLHELILNTARQFPGRVAVIHKEQQWRYQELAELIANFAQLLLQHQLSANGRVAVYLPKQIETLAALFGSCYAGGVMVPVNPQLKAPQVSHIVSDSGAEFLVTTKHRYNQCKNLLNQCPALRAVILIDDPDNSLTTEQDPQASHDYISHSCIYWAFDNKSSVDDNAESRFQPHRRISHDIAALLYTSGSTGLPKGVILSHLNMVAGAKSVAGYLHNHKDDRLLAVLPFSFDYGFSQLTTAFLTGASVVLLEYLMPRDVIRAVEKYRITGLAAVPPLWIQLAQLDWGETDSLRYITNSGGVMPQPTLAALREKLPQTSPYLMYGLTEAFRSTYLDPRHLDSRPTSMGKAIPDAEILVLNEQGEQCQANEPGELVHRGVHVAQGYWNAPDKTAQRFRPLPKTSGGRHEEIVVWSGDTVTRDEQGFLYFVGRQDDMIKSSGYRISPAELEALVIDMPQVAEVAAFGVPHEQLGQAIVLAVKLNNNSDTTSAEILKLCKQQLPNYMHPHHIEQYDELPKNPNGKIDRVKLTQQQDQLFSR</sequence>
<evidence type="ECO:0000259" key="1">
    <source>
        <dbReference type="Pfam" id="PF00501"/>
    </source>
</evidence>